<evidence type="ECO:0000313" key="1">
    <source>
        <dbReference type="EMBL" id="QDR81363.1"/>
    </source>
</evidence>
<gene>
    <name evidence="1" type="ORF">SPTER_27420</name>
</gene>
<dbReference type="OrthoDB" id="9775356at2"/>
<accession>A0A517DVL1</accession>
<organism evidence="1 2">
    <name type="scientific">Sporomusa termitida</name>
    <dbReference type="NCBI Taxonomy" id="2377"/>
    <lineage>
        <taxon>Bacteria</taxon>
        <taxon>Bacillati</taxon>
        <taxon>Bacillota</taxon>
        <taxon>Negativicutes</taxon>
        <taxon>Selenomonadales</taxon>
        <taxon>Sporomusaceae</taxon>
        <taxon>Sporomusa</taxon>
    </lineage>
</organism>
<evidence type="ECO:0000313" key="2">
    <source>
        <dbReference type="Proteomes" id="UP000320776"/>
    </source>
</evidence>
<dbReference type="EMBL" id="CP036259">
    <property type="protein sequence ID" value="QDR81363.1"/>
    <property type="molecule type" value="Genomic_DNA"/>
</dbReference>
<dbReference type="KEGG" id="sted:SPTER_27420"/>
<sequence length="277" mass="30508">MEKHDFKFHMQVTGRGRKEVAALIAAHFGTQAVYQGTRGFGYLITEPNGSGREWLVDKAGAVVTEGVKLDNVAEVFAVLKVLEENGIEAAGRAAVTLSIDGHWGRSLQNLVNILSAKERLIAKAMGTGQPFMIPEIVKKINAVRLKTIEDFLEVAGSEVSPGLAITQDTITLRWFAATLNPEAIAAYIQFAFAVNAMAMMQRHATPNEKETDNEKYTFRVWLLRLGFIGQEYSASRKLFLGRLDGNGSFRTEKQVHEAIKRRKARLSTGSDAPADTV</sequence>
<reference evidence="1 2" key="1">
    <citation type="submission" date="2019-02" db="EMBL/GenBank/DDBJ databases">
        <title>Closed genome of Sporomusa termitida DSM 4440.</title>
        <authorList>
            <person name="Poehlein A."/>
            <person name="Daniel R."/>
        </authorList>
    </citation>
    <scope>NUCLEOTIDE SEQUENCE [LARGE SCALE GENOMIC DNA]</scope>
    <source>
        <strain evidence="1 2">DSM 4440</strain>
    </source>
</reference>
<dbReference type="Proteomes" id="UP000320776">
    <property type="component" value="Chromosome"/>
</dbReference>
<dbReference type="AlphaFoldDB" id="A0A517DVL1"/>
<proteinExistence type="predicted"/>
<name>A0A517DVL1_9FIRM</name>
<protein>
    <submittedName>
        <fullName evidence="1">Uncharacterized protein</fullName>
    </submittedName>
</protein>
<keyword evidence="2" id="KW-1185">Reference proteome</keyword>
<dbReference type="RefSeq" id="WP_144350860.1">
    <property type="nucleotide sequence ID" value="NZ_CP036259.1"/>
</dbReference>